<dbReference type="InterPro" id="IPR009057">
    <property type="entry name" value="Homeodomain-like_sf"/>
</dbReference>
<reference evidence="4" key="1">
    <citation type="journal article" date="2015" name="PLoS Negl. Trop. Dis.">
        <title>Deep Sequencing Analysis of the Ixodes ricinus Haemocytome.</title>
        <authorList>
            <person name="Kotsyfakis M."/>
            <person name="Kopacek P."/>
            <person name="Franta Z."/>
            <person name="Pedra J.H."/>
            <person name="Ribeiro J.M."/>
        </authorList>
    </citation>
    <scope>NUCLEOTIDE SEQUENCE</scope>
</reference>
<evidence type="ECO:0000259" key="3">
    <source>
        <dbReference type="Pfam" id="PF13358"/>
    </source>
</evidence>
<dbReference type="EMBL" id="GBIH01002503">
    <property type="protein sequence ID" value="JAC92207.1"/>
    <property type="molecule type" value="mRNA"/>
</dbReference>
<accession>A0A090X7Q4</accession>
<dbReference type="AlphaFoldDB" id="A0A090X7Q4"/>
<evidence type="ECO:0000313" key="4">
    <source>
        <dbReference type="EMBL" id="JAC92207.1"/>
    </source>
</evidence>
<evidence type="ECO:0000256" key="1">
    <source>
        <dbReference type="ARBA" id="ARBA00004123"/>
    </source>
</evidence>
<dbReference type="SUPFAM" id="SSF46689">
    <property type="entry name" value="Homeodomain-like"/>
    <property type="match status" value="1"/>
</dbReference>
<protein>
    <submittedName>
        <fullName evidence="4">Putative tc1 transposase tc1-like transposase</fullName>
    </submittedName>
</protein>
<dbReference type="PANTHER" id="PTHR23022:SF134">
    <property type="entry name" value="TRANSPOSABLE ELEMENT TC1 TRANSPOSASE"/>
    <property type="match status" value="1"/>
</dbReference>
<evidence type="ECO:0000259" key="2">
    <source>
        <dbReference type="Pfam" id="PF01498"/>
    </source>
</evidence>
<feature type="domain" description="Transposase Tc1-like" evidence="2">
    <location>
        <begin position="59"/>
        <end position="126"/>
    </location>
</feature>
<dbReference type="InterPro" id="IPR036397">
    <property type="entry name" value="RNaseH_sf"/>
</dbReference>
<comment type="subcellular location">
    <subcellularLocation>
        <location evidence="1">Nucleus</location>
    </subcellularLocation>
</comment>
<organism evidence="4">
    <name type="scientific">Ixodes ricinus</name>
    <name type="common">Common tick</name>
    <name type="synonym">Acarus ricinus</name>
    <dbReference type="NCBI Taxonomy" id="34613"/>
    <lineage>
        <taxon>Eukaryota</taxon>
        <taxon>Metazoa</taxon>
        <taxon>Ecdysozoa</taxon>
        <taxon>Arthropoda</taxon>
        <taxon>Chelicerata</taxon>
        <taxon>Arachnida</taxon>
        <taxon>Acari</taxon>
        <taxon>Parasitiformes</taxon>
        <taxon>Ixodida</taxon>
        <taxon>Ixodoidea</taxon>
        <taxon>Ixodidae</taxon>
        <taxon>Ixodinae</taxon>
        <taxon>Ixodes</taxon>
    </lineage>
</organism>
<sequence length="295" mass="33523">ERNKFITLPEQGLSQRDIARLSSRPVSTFNRILQAFHYEQRIENLPRGSRPKVTTDDEDRMIVAAAVDDPTLTAKEIRNELGLRVSVSTVRERLHEAGLRSRVPTRKPIFSAGNRHKRLLFAQEHSSWTVADWRNVVFTDESAFRTCWDKRQRIWRADRTRFNSINFQRVASSGRRSVSVWGALSKDGLGPLVRLDGRFNAAAYMDVVETVFLPYVMDGPFSDGYFYLQQDRSPVHMARSVTELLEERGVMVLDVPPPPEGPDLNIIEMSGGHEETLSTGLSIGVRRRLVGCGRS</sequence>
<feature type="domain" description="Tc1-like transposase DDE" evidence="3">
    <location>
        <begin position="136"/>
        <end position="268"/>
    </location>
</feature>
<dbReference type="InterPro" id="IPR038717">
    <property type="entry name" value="Tc1-like_DDE_dom"/>
</dbReference>
<dbReference type="Gene3D" id="3.30.420.10">
    <property type="entry name" value="Ribonuclease H-like superfamily/Ribonuclease H"/>
    <property type="match status" value="1"/>
</dbReference>
<dbReference type="Pfam" id="PF01498">
    <property type="entry name" value="HTH_Tnp_Tc3_2"/>
    <property type="match status" value="1"/>
</dbReference>
<dbReference type="PANTHER" id="PTHR23022">
    <property type="entry name" value="TRANSPOSABLE ELEMENT-RELATED"/>
    <property type="match status" value="1"/>
</dbReference>
<proteinExistence type="evidence at transcript level"/>
<dbReference type="GO" id="GO:0003677">
    <property type="term" value="F:DNA binding"/>
    <property type="evidence" value="ECO:0007669"/>
    <property type="project" value="InterPro"/>
</dbReference>
<dbReference type="InterPro" id="IPR052338">
    <property type="entry name" value="Transposase_5"/>
</dbReference>
<dbReference type="GO" id="GO:0006313">
    <property type="term" value="P:DNA transposition"/>
    <property type="evidence" value="ECO:0007669"/>
    <property type="project" value="InterPro"/>
</dbReference>
<dbReference type="Pfam" id="PF13358">
    <property type="entry name" value="DDE_3"/>
    <property type="match status" value="1"/>
</dbReference>
<dbReference type="GO" id="GO:0005634">
    <property type="term" value="C:nucleus"/>
    <property type="evidence" value="ECO:0007669"/>
    <property type="project" value="UniProtKB-SubCell"/>
</dbReference>
<dbReference type="InterPro" id="IPR002492">
    <property type="entry name" value="Transposase_Tc1-like"/>
</dbReference>
<dbReference type="GO" id="GO:0015074">
    <property type="term" value="P:DNA integration"/>
    <property type="evidence" value="ECO:0007669"/>
    <property type="project" value="InterPro"/>
</dbReference>
<name>A0A090X7Q4_IXORI</name>
<feature type="non-terminal residue" evidence="4">
    <location>
        <position position="1"/>
    </location>
</feature>